<organism evidence="8 9">
    <name type="scientific">Hominenteromicrobium mulieris</name>
    <dbReference type="NCBI Taxonomy" id="2885357"/>
    <lineage>
        <taxon>Bacteria</taxon>
        <taxon>Bacillati</taxon>
        <taxon>Bacillota</taxon>
        <taxon>Clostridia</taxon>
        <taxon>Eubacteriales</taxon>
        <taxon>Oscillospiraceae</taxon>
        <taxon>Hominenteromicrobium</taxon>
    </lineage>
</organism>
<dbReference type="Proteomes" id="UP001199424">
    <property type="component" value="Unassembled WGS sequence"/>
</dbReference>
<evidence type="ECO:0000256" key="3">
    <source>
        <dbReference type="ARBA" id="ARBA00023125"/>
    </source>
</evidence>
<dbReference type="SMART" id="SM00278">
    <property type="entry name" value="HhH1"/>
    <property type="match status" value="2"/>
</dbReference>
<comment type="similarity">
    <text evidence="6">Belongs to the RuvA family.</text>
</comment>
<evidence type="ECO:0000256" key="5">
    <source>
        <dbReference type="ARBA" id="ARBA00023204"/>
    </source>
</evidence>
<keyword evidence="5 6" id="KW-0234">DNA repair</keyword>
<accession>A0AAE3AHP5</accession>
<evidence type="ECO:0000313" key="9">
    <source>
        <dbReference type="Proteomes" id="UP001199424"/>
    </source>
</evidence>
<dbReference type="Gene3D" id="1.10.150.20">
    <property type="entry name" value="5' to 3' exonuclease, C-terminal subdomain"/>
    <property type="match status" value="1"/>
</dbReference>
<evidence type="ECO:0000256" key="2">
    <source>
        <dbReference type="ARBA" id="ARBA00022763"/>
    </source>
</evidence>
<name>A0AAE3AHP5_9FIRM</name>
<keyword evidence="4 6" id="KW-0233">DNA recombination</keyword>
<evidence type="ECO:0000313" key="8">
    <source>
        <dbReference type="EMBL" id="MCC2136920.1"/>
    </source>
</evidence>
<dbReference type="GO" id="GO:0006310">
    <property type="term" value="P:DNA recombination"/>
    <property type="evidence" value="ECO:0007669"/>
    <property type="project" value="UniProtKB-UniRule"/>
</dbReference>
<gene>
    <name evidence="6 8" type="primary">ruvA</name>
    <name evidence="8" type="ORF">LKD31_07800</name>
</gene>
<dbReference type="RefSeq" id="WP_176820608.1">
    <property type="nucleotide sequence ID" value="NZ_JAJEQC010000006.1"/>
</dbReference>
<comment type="function">
    <text evidence="6">The RuvA-RuvB-RuvC complex processes Holliday junction (HJ) DNA during genetic recombination and DNA repair, while the RuvA-RuvB complex plays an important role in the rescue of blocked DNA replication forks via replication fork reversal (RFR). RuvA specifically binds to HJ cruciform DNA, conferring on it an open structure. The RuvB hexamer acts as an ATP-dependent pump, pulling dsDNA into and through the RuvAB complex. HJ branch migration allows RuvC to scan DNA until it finds its consensus sequence, where it cleaves and resolves the cruciform DNA.</text>
</comment>
<dbReference type="InterPro" id="IPR000085">
    <property type="entry name" value="RuvA"/>
</dbReference>
<dbReference type="Pfam" id="PF01330">
    <property type="entry name" value="RuvA_N"/>
    <property type="match status" value="1"/>
</dbReference>
<keyword evidence="3 6" id="KW-0238">DNA-binding</keyword>
<dbReference type="GO" id="GO:0005737">
    <property type="term" value="C:cytoplasm"/>
    <property type="evidence" value="ECO:0007669"/>
    <property type="project" value="UniProtKB-SubCell"/>
</dbReference>
<comment type="caution">
    <text evidence="8">The sequence shown here is derived from an EMBL/GenBank/DDBJ whole genome shotgun (WGS) entry which is preliminary data.</text>
</comment>
<keyword evidence="9" id="KW-1185">Reference proteome</keyword>
<comment type="subcellular location">
    <subcellularLocation>
        <location evidence="6">Cytoplasm</location>
    </subcellularLocation>
</comment>
<feature type="domain" description="Helix-hairpin-helix DNA-binding motif class 1" evidence="7">
    <location>
        <begin position="108"/>
        <end position="127"/>
    </location>
</feature>
<dbReference type="GO" id="GO:0048476">
    <property type="term" value="C:Holliday junction resolvase complex"/>
    <property type="evidence" value="ECO:0007669"/>
    <property type="project" value="UniProtKB-UniRule"/>
</dbReference>
<dbReference type="GO" id="GO:0005524">
    <property type="term" value="F:ATP binding"/>
    <property type="evidence" value="ECO:0007669"/>
    <property type="project" value="InterPro"/>
</dbReference>
<proteinExistence type="inferred from homology"/>
<dbReference type="GO" id="GO:0000400">
    <property type="term" value="F:four-way junction DNA binding"/>
    <property type="evidence" value="ECO:0007669"/>
    <property type="project" value="UniProtKB-UniRule"/>
</dbReference>
<dbReference type="SUPFAM" id="SSF50249">
    <property type="entry name" value="Nucleic acid-binding proteins"/>
    <property type="match status" value="1"/>
</dbReference>
<evidence type="ECO:0000256" key="6">
    <source>
        <dbReference type="HAMAP-Rule" id="MF_00031"/>
    </source>
</evidence>
<dbReference type="InterPro" id="IPR003583">
    <property type="entry name" value="Hlx-hairpin-Hlx_DNA-bd_motif"/>
</dbReference>
<comment type="subunit">
    <text evidence="6">Homotetramer. Forms an RuvA(8)-RuvB(12)-Holliday junction (HJ) complex. HJ DNA is sandwiched between 2 RuvA tetramers; dsDNA enters through RuvA and exits via RuvB. An RuvB hexamer assembles on each DNA strand where it exits the tetramer. Each RuvB hexamer is contacted by two RuvA subunits (via domain III) on 2 adjacent RuvB subunits; this complex drives branch migration. In the full resolvosome a probable DNA-RuvA(4)-RuvB(12)-RuvC(2) complex forms which resolves the HJ.</text>
</comment>
<feature type="region of interest" description="Domain I" evidence="6">
    <location>
        <begin position="1"/>
        <end position="64"/>
    </location>
</feature>
<evidence type="ECO:0000259" key="7">
    <source>
        <dbReference type="SMART" id="SM00278"/>
    </source>
</evidence>
<dbReference type="InterPro" id="IPR011114">
    <property type="entry name" value="RuvA_C"/>
</dbReference>
<keyword evidence="1 6" id="KW-0963">Cytoplasm</keyword>
<dbReference type="Gene3D" id="1.10.8.10">
    <property type="entry name" value="DNA helicase RuvA subunit, C-terminal domain"/>
    <property type="match status" value="1"/>
</dbReference>
<comment type="caution">
    <text evidence="6">Lacks conserved residue(s) required for the propagation of feature annotation.</text>
</comment>
<dbReference type="GO" id="GO:0009379">
    <property type="term" value="C:Holliday junction helicase complex"/>
    <property type="evidence" value="ECO:0007669"/>
    <property type="project" value="InterPro"/>
</dbReference>
<feature type="region of interest" description="Domain III" evidence="6">
    <location>
        <begin position="157"/>
        <end position="204"/>
    </location>
</feature>
<dbReference type="HAMAP" id="MF_00031">
    <property type="entry name" value="DNA_HJ_migration_RuvA"/>
    <property type="match status" value="1"/>
</dbReference>
<evidence type="ECO:0000256" key="1">
    <source>
        <dbReference type="ARBA" id="ARBA00022490"/>
    </source>
</evidence>
<dbReference type="SUPFAM" id="SSF47781">
    <property type="entry name" value="RuvA domain 2-like"/>
    <property type="match status" value="1"/>
</dbReference>
<feature type="domain" description="Helix-hairpin-helix DNA-binding motif class 1" evidence="7">
    <location>
        <begin position="73"/>
        <end position="92"/>
    </location>
</feature>
<dbReference type="Gene3D" id="2.40.50.140">
    <property type="entry name" value="Nucleic acid-binding proteins"/>
    <property type="match status" value="1"/>
</dbReference>
<dbReference type="GO" id="GO:0006281">
    <property type="term" value="P:DNA repair"/>
    <property type="evidence" value="ECO:0007669"/>
    <property type="project" value="UniProtKB-UniRule"/>
</dbReference>
<sequence>MFYSLTGKLVHMEPGVVAIECGGVAFKCFTSMNTQKNMPRIGETATVYTHLNVREDALDLYGFSTKSELNCYKMLTTISGVGPKAALSILSEMTPEGVAMAAASGDSKKFTKASGVGPKLAQRIVLELKDRVKKMGFTGGTLELTGTDDAGIVSASQNAEQAVQALIVLGYTQSEAAQAVAKLDGSLSTEELIRGALKSMASRF</sequence>
<comment type="domain">
    <text evidence="6">Has three domains with a flexible linker between the domains II and III and assumes an 'L' shape. Domain III is highly mobile and contacts RuvB.</text>
</comment>
<dbReference type="InterPro" id="IPR013849">
    <property type="entry name" value="DNA_helicase_Holl-junc_RuvA_I"/>
</dbReference>
<dbReference type="InterPro" id="IPR010994">
    <property type="entry name" value="RuvA_2-like"/>
</dbReference>
<protein>
    <recommendedName>
        <fullName evidence="6">Holliday junction branch migration complex subunit RuvA</fullName>
    </recommendedName>
</protein>
<dbReference type="Pfam" id="PF14520">
    <property type="entry name" value="HHH_5"/>
    <property type="match status" value="1"/>
</dbReference>
<dbReference type="EMBL" id="JAJEQC010000006">
    <property type="protein sequence ID" value="MCC2136920.1"/>
    <property type="molecule type" value="Genomic_DNA"/>
</dbReference>
<dbReference type="GO" id="GO:0009378">
    <property type="term" value="F:four-way junction helicase activity"/>
    <property type="evidence" value="ECO:0007669"/>
    <property type="project" value="InterPro"/>
</dbReference>
<reference evidence="8" key="1">
    <citation type="submission" date="2021-10" db="EMBL/GenBank/DDBJ databases">
        <title>Anaerobic single-cell dispensing facilitates the cultivation of human gut bacteria.</title>
        <authorList>
            <person name="Afrizal A."/>
        </authorList>
    </citation>
    <scope>NUCLEOTIDE SEQUENCE</scope>
    <source>
        <strain evidence="8">CLA-AA-H250</strain>
    </source>
</reference>
<dbReference type="InterPro" id="IPR012340">
    <property type="entry name" value="NA-bd_OB-fold"/>
</dbReference>
<keyword evidence="2 6" id="KW-0227">DNA damage</keyword>
<dbReference type="SUPFAM" id="SSF46929">
    <property type="entry name" value="DNA helicase RuvA subunit, C-terminal domain"/>
    <property type="match status" value="1"/>
</dbReference>
<dbReference type="InterPro" id="IPR036267">
    <property type="entry name" value="RuvA_C_sf"/>
</dbReference>
<dbReference type="AlphaFoldDB" id="A0AAE3AHP5"/>
<dbReference type="NCBIfam" id="TIGR00084">
    <property type="entry name" value="ruvA"/>
    <property type="match status" value="1"/>
</dbReference>
<dbReference type="Pfam" id="PF07499">
    <property type="entry name" value="RuvA_C"/>
    <property type="match status" value="1"/>
</dbReference>
<dbReference type="CDD" id="cd14332">
    <property type="entry name" value="UBA_RuvA_C"/>
    <property type="match status" value="1"/>
</dbReference>
<evidence type="ECO:0000256" key="4">
    <source>
        <dbReference type="ARBA" id="ARBA00023172"/>
    </source>
</evidence>